<keyword evidence="3" id="KW-1185">Reference proteome</keyword>
<comment type="caution">
    <text evidence="2">The sequence shown here is derived from an EMBL/GenBank/DDBJ whole genome shotgun (WGS) entry which is preliminary data.</text>
</comment>
<evidence type="ECO:0000313" key="2">
    <source>
        <dbReference type="EMBL" id="GAA1988919.1"/>
    </source>
</evidence>
<sequence>MSIRNKLAVAAVAGGVFAGGVVTAAPASADTISQVGCAHYDLVIWGAGGIPYCFAGSGTLYLHYSITGVTGANWLPDAGCYSVETQPGDAWQGCYSDYARPFPNATIDAVYI</sequence>
<accession>A0ABN2SLJ8</accession>
<feature type="chain" id="PRO_5045036137" description="Secreted protein" evidence="1">
    <location>
        <begin position="25"/>
        <end position="112"/>
    </location>
</feature>
<proteinExistence type="predicted"/>
<evidence type="ECO:0000313" key="3">
    <source>
        <dbReference type="Proteomes" id="UP001499854"/>
    </source>
</evidence>
<feature type="signal peptide" evidence="1">
    <location>
        <begin position="1"/>
        <end position="24"/>
    </location>
</feature>
<protein>
    <recommendedName>
        <fullName evidence="4">Secreted protein</fullName>
    </recommendedName>
</protein>
<reference evidence="2 3" key="1">
    <citation type="journal article" date="2019" name="Int. J. Syst. Evol. Microbiol.">
        <title>The Global Catalogue of Microorganisms (GCM) 10K type strain sequencing project: providing services to taxonomists for standard genome sequencing and annotation.</title>
        <authorList>
            <consortium name="The Broad Institute Genomics Platform"/>
            <consortium name="The Broad Institute Genome Sequencing Center for Infectious Disease"/>
            <person name="Wu L."/>
            <person name="Ma J."/>
        </authorList>
    </citation>
    <scope>NUCLEOTIDE SEQUENCE [LARGE SCALE GENOMIC DNA]</scope>
    <source>
        <strain evidence="2 3">JCM 16013</strain>
    </source>
</reference>
<dbReference type="Proteomes" id="UP001499854">
    <property type="component" value="Unassembled WGS sequence"/>
</dbReference>
<evidence type="ECO:0008006" key="4">
    <source>
        <dbReference type="Google" id="ProtNLM"/>
    </source>
</evidence>
<gene>
    <name evidence="2" type="ORF">GCM10009838_59720</name>
</gene>
<dbReference type="EMBL" id="BAAAQM010000041">
    <property type="protein sequence ID" value="GAA1988919.1"/>
    <property type="molecule type" value="Genomic_DNA"/>
</dbReference>
<dbReference type="RefSeq" id="WP_344660479.1">
    <property type="nucleotide sequence ID" value="NZ_BAAAQM010000041.1"/>
</dbReference>
<name>A0ABN2SLJ8_9ACTN</name>
<organism evidence="2 3">
    <name type="scientific">Catenulispora subtropica</name>
    <dbReference type="NCBI Taxonomy" id="450798"/>
    <lineage>
        <taxon>Bacteria</taxon>
        <taxon>Bacillati</taxon>
        <taxon>Actinomycetota</taxon>
        <taxon>Actinomycetes</taxon>
        <taxon>Catenulisporales</taxon>
        <taxon>Catenulisporaceae</taxon>
        <taxon>Catenulispora</taxon>
    </lineage>
</organism>
<evidence type="ECO:0000256" key="1">
    <source>
        <dbReference type="SAM" id="SignalP"/>
    </source>
</evidence>
<keyword evidence="1" id="KW-0732">Signal</keyword>